<dbReference type="EMBL" id="VWPK01000004">
    <property type="protein sequence ID" value="KAA5613848.1"/>
    <property type="molecule type" value="Genomic_DNA"/>
</dbReference>
<feature type="domain" description="Histidine kinase-like sensor" evidence="2">
    <location>
        <begin position="198"/>
        <end position="284"/>
    </location>
</feature>
<feature type="transmembrane region" description="Helical" evidence="1">
    <location>
        <begin position="21"/>
        <end position="42"/>
    </location>
</feature>
<keyword evidence="1" id="KW-1133">Transmembrane helix</keyword>
<dbReference type="CDD" id="cd12915">
    <property type="entry name" value="PDC2_DGC_like"/>
    <property type="match status" value="1"/>
</dbReference>
<proteinExistence type="predicted"/>
<gene>
    <name evidence="3" type="ORF">F1189_03475</name>
</gene>
<dbReference type="Gene3D" id="3.30.450.20">
    <property type="entry name" value="PAS domain"/>
    <property type="match status" value="2"/>
</dbReference>
<dbReference type="Pfam" id="PF22588">
    <property type="entry name" value="dCache_1_like"/>
    <property type="match status" value="1"/>
</dbReference>
<keyword evidence="1" id="KW-0812">Transmembrane</keyword>
<protein>
    <recommendedName>
        <fullName evidence="2">Histidine kinase-like sensor domain-containing protein</fullName>
    </recommendedName>
</protein>
<dbReference type="Proteomes" id="UP000325255">
    <property type="component" value="Unassembled WGS sequence"/>
</dbReference>
<sequence length="587" mass="61744">MRKSEKPGGKREDGGPTLRRLWCALVASVVVPLLLFAGAAWFDLDRLIEDATDDGRRIAAVLREHTLKAIETHELLLRQVERLTGTLGWEEIRARSAALSAELVGMQAGLPQVSALSLADGEGRAWVASVPVGGAEDIYSVAHREFWMAQRDADRGTFISRAYVGRQTQRFNFGISRRRGTADGGFDGVAVVAVTVGYFTDFWTEATRGKSGAAVLLVRDDGEVLARSPSVSASLPRLAPPASLLMQHLQAGAESGVIRSRSTIDGVERITAFARVGRYPVTVTYGIPVAVIQAEWGEHLLWLGTVCLLAAAALVCTVLSAMRQARRLIDEQSRRATAEIAAWQAQRMELLGDLAAEVARDFANMVQVVDGVASLLRREAGSEHMSFLANMLDVTVAGGRTLTSRLCAFVNPGEDGGERVAAVAPAEAVGDICAMLSRGFGPACRLRCEIEAGGLPRLVRGGRAGLEAAVIRLVGDARDALHGQGEVVVRVTPERVSQAGGLAPGLYARVEVMGIAPGLLPGGAGAACGGAADVGRAGRTGPPLDGVRGFAERAGGALWVEAGPGRARLTVLWLPAVVAVPIGSAAA</sequence>
<dbReference type="InterPro" id="IPR036890">
    <property type="entry name" value="HATPase_C_sf"/>
</dbReference>
<dbReference type="RefSeq" id="WP_150039231.1">
    <property type="nucleotide sequence ID" value="NZ_OW485601.1"/>
</dbReference>
<evidence type="ECO:0000256" key="1">
    <source>
        <dbReference type="SAM" id="Phobius"/>
    </source>
</evidence>
<evidence type="ECO:0000313" key="3">
    <source>
        <dbReference type="EMBL" id="KAA5613848.1"/>
    </source>
</evidence>
<keyword evidence="4" id="KW-1185">Reference proteome</keyword>
<organism evidence="3 4">
    <name type="scientific">Rhodovastum atsumiense</name>
    <dbReference type="NCBI Taxonomy" id="504468"/>
    <lineage>
        <taxon>Bacteria</taxon>
        <taxon>Pseudomonadati</taxon>
        <taxon>Pseudomonadota</taxon>
        <taxon>Alphaproteobacteria</taxon>
        <taxon>Acetobacterales</taxon>
        <taxon>Acetobacteraceae</taxon>
        <taxon>Rhodovastum</taxon>
    </lineage>
</organism>
<dbReference type="SUPFAM" id="SSF55874">
    <property type="entry name" value="ATPase domain of HSP90 chaperone/DNA topoisomerase II/histidine kinase"/>
    <property type="match status" value="1"/>
</dbReference>
<dbReference type="OrthoDB" id="9796100at2"/>
<accession>A0A5M6J2M6</accession>
<dbReference type="Gene3D" id="1.10.287.130">
    <property type="match status" value="1"/>
</dbReference>
<evidence type="ECO:0000313" key="4">
    <source>
        <dbReference type="Proteomes" id="UP000325255"/>
    </source>
</evidence>
<comment type="caution">
    <text evidence="3">The sequence shown here is derived from an EMBL/GenBank/DDBJ whole genome shotgun (WGS) entry which is preliminary data.</text>
</comment>
<dbReference type="CDD" id="cd12914">
    <property type="entry name" value="PDC1_DGC_like"/>
    <property type="match status" value="1"/>
</dbReference>
<reference evidence="3 4" key="1">
    <citation type="submission" date="2019-09" db="EMBL/GenBank/DDBJ databases">
        <title>Genome sequence of Rhodovastum atsumiense, a diverse member of the Acetobacteraceae family of non-sulfur purple photosynthetic bacteria.</title>
        <authorList>
            <person name="Meyer T."/>
            <person name="Kyndt J."/>
        </authorList>
    </citation>
    <scope>NUCLEOTIDE SEQUENCE [LARGE SCALE GENOMIC DNA]</scope>
    <source>
        <strain evidence="3 4">DSM 21279</strain>
    </source>
</reference>
<dbReference type="InterPro" id="IPR054327">
    <property type="entry name" value="His-kinase-like_sensor"/>
</dbReference>
<name>A0A5M6J2M6_9PROT</name>
<dbReference type="AlphaFoldDB" id="A0A5M6J2M6"/>
<evidence type="ECO:0000259" key="2">
    <source>
        <dbReference type="Pfam" id="PF22588"/>
    </source>
</evidence>
<keyword evidence="1" id="KW-0472">Membrane</keyword>